<dbReference type="EMBL" id="CAJVQB010001821">
    <property type="protein sequence ID" value="CAG8551897.1"/>
    <property type="molecule type" value="Genomic_DNA"/>
</dbReference>
<sequence length="126" mass="14927">MANLPTIQTIREQHTTDNHNPIKYNRLLAITEPTWQREDRNSQIDDIWITASLHHNLNLQALRAKKNRWKVYLYSKMDQAKWKEFTKEVKNRINKLNIEPDTPITEIKGLDKTWHNLSLAIKQAAT</sequence>
<accession>A0ABN7UAV5</accession>
<gene>
    <name evidence="1" type="ORF">GMARGA_LOCUS4598</name>
</gene>
<proteinExistence type="predicted"/>
<keyword evidence="2" id="KW-1185">Reference proteome</keyword>
<evidence type="ECO:0000313" key="2">
    <source>
        <dbReference type="Proteomes" id="UP000789901"/>
    </source>
</evidence>
<comment type="caution">
    <text evidence="1">The sequence shown here is derived from an EMBL/GenBank/DDBJ whole genome shotgun (WGS) entry which is preliminary data.</text>
</comment>
<protein>
    <submittedName>
        <fullName evidence="1">12023_t:CDS:1</fullName>
    </submittedName>
</protein>
<organism evidence="1 2">
    <name type="scientific">Gigaspora margarita</name>
    <dbReference type="NCBI Taxonomy" id="4874"/>
    <lineage>
        <taxon>Eukaryota</taxon>
        <taxon>Fungi</taxon>
        <taxon>Fungi incertae sedis</taxon>
        <taxon>Mucoromycota</taxon>
        <taxon>Glomeromycotina</taxon>
        <taxon>Glomeromycetes</taxon>
        <taxon>Diversisporales</taxon>
        <taxon>Gigasporaceae</taxon>
        <taxon>Gigaspora</taxon>
    </lineage>
</organism>
<evidence type="ECO:0000313" key="1">
    <source>
        <dbReference type="EMBL" id="CAG8551897.1"/>
    </source>
</evidence>
<reference evidence="1 2" key="1">
    <citation type="submission" date="2021-06" db="EMBL/GenBank/DDBJ databases">
        <authorList>
            <person name="Kallberg Y."/>
            <person name="Tangrot J."/>
            <person name="Rosling A."/>
        </authorList>
    </citation>
    <scope>NUCLEOTIDE SEQUENCE [LARGE SCALE GENOMIC DNA]</scope>
    <source>
        <strain evidence="1 2">120-4 pot B 10/14</strain>
    </source>
</reference>
<name>A0ABN7UAV5_GIGMA</name>
<dbReference type="Proteomes" id="UP000789901">
    <property type="component" value="Unassembled WGS sequence"/>
</dbReference>